<evidence type="ECO:0000256" key="2">
    <source>
        <dbReference type="ARBA" id="ARBA00022630"/>
    </source>
</evidence>
<dbReference type="PANTHER" id="PTHR43872:SF1">
    <property type="entry name" value="MONOOXYGENASE, PUTATIVE (AFU_ORTHOLOGUE AFUA_8G02570)-RELATED"/>
    <property type="match status" value="1"/>
</dbReference>
<dbReference type="Gene3D" id="3.50.50.60">
    <property type="entry name" value="FAD/NAD(P)-binding domain"/>
    <property type="match status" value="2"/>
</dbReference>
<keyword evidence="7" id="KW-1185">Reference proteome</keyword>
<organism evidence="7">
    <name type="scientific">Grosmannia clavigera (strain kw1407 / UAMH 11150)</name>
    <name type="common">Blue stain fungus</name>
    <name type="synonym">Graphiocladiella clavigera</name>
    <dbReference type="NCBI Taxonomy" id="655863"/>
    <lineage>
        <taxon>Eukaryota</taxon>
        <taxon>Fungi</taxon>
        <taxon>Dikarya</taxon>
        <taxon>Ascomycota</taxon>
        <taxon>Pezizomycotina</taxon>
        <taxon>Sordariomycetes</taxon>
        <taxon>Sordariomycetidae</taxon>
        <taxon>Ophiostomatales</taxon>
        <taxon>Ophiostomataceae</taxon>
        <taxon>Leptographium</taxon>
    </lineage>
</organism>
<dbReference type="SUPFAM" id="SSF51905">
    <property type="entry name" value="FAD/NAD(P)-binding domain"/>
    <property type="match status" value="1"/>
</dbReference>
<comment type="cofactor">
    <cofactor evidence="1">
        <name>FAD</name>
        <dbReference type="ChEBI" id="CHEBI:57692"/>
    </cofactor>
</comment>
<dbReference type="EMBL" id="GL629765">
    <property type="protein sequence ID" value="EFX04714.1"/>
    <property type="molecule type" value="Genomic_DNA"/>
</dbReference>
<evidence type="ECO:0000256" key="3">
    <source>
        <dbReference type="ARBA" id="ARBA00022827"/>
    </source>
</evidence>
<dbReference type="GO" id="GO:0050660">
    <property type="term" value="F:flavin adenine dinucleotide binding"/>
    <property type="evidence" value="ECO:0007669"/>
    <property type="project" value="InterPro"/>
</dbReference>
<evidence type="ECO:0000256" key="5">
    <source>
        <dbReference type="ARBA" id="ARBA00023033"/>
    </source>
</evidence>
<proteinExistence type="predicted"/>
<dbReference type="PANTHER" id="PTHR43872">
    <property type="entry name" value="MONOOXYGENASE, PUTATIVE (AFU_ORTHOLOGUE AFUA_8G02570)-RELATED"/>
    <property type="match status" value="1"/>
</dbReference>
<dbReference type="InterPro" id="IPR036188">
    <property type="entry name" value="FAD/NAD-bd_sf"/>
</dbReference>
<keyword evidence="4" id="KW-0560">Oxidoreductase</keyword>
<evidence type="ECO:0000256" key="4">
    <source>
        <dbReference type="ARBA" id="ARBA00023002"/>
    </source>
</evidence>
<dbReference type="Proteomes" id="UP000007796">
    <property type="component" value="Unassembled WGS sequence"/>
</dbReference>
<evidence type="ECO:0000313" key="7">
    <source>
        <dbReference type="Proteomes" id="UP000007796"/>
    </source>
</evidence>
<gene>
    <name evidence="6" type="ORF">CMQ_1642</name>
</gene>
<evidence type="ECO:0000256" key="1">
    <source>
        <dbReference type="ARBA" id="ARBA00001974"/>
    </source>
</evidence>
<keyword evidence="2" id="KW-0285">Flavoprotein</keyword>
<dbReference type="RefSeq" id="XP_014174196.1">
    <property type="nucleotide sequence ID" value="XM_014318721.1"/>
</dbReference>
<dbReference type="STRING" id="655863.F0XCV7"/>
<dbReference type="InParanoid" id="F0XCV7"/>
<dbReference type="GO" id="GO:0004499">
    <property type="term" value="F:N,N-dimethylaniline monooxygenase activity"/>
    <property type="evidence" value="ECO:0007669"/>
    <property type="project" value="InterPro"/>
</dbReference>
<dbReference type="GeneID" id="25974543"/>
<reference evidence="6 7" key="1">
    <citation type="journal article" date="2011" name="Proc. Natl. Acad. Sci. U.S.A.">
        <title>Genome and transcriptome analyses of the mountain pine beetle-fungal symbiont Grosmannia clavigera, a lodgepole pine pathogen.</title>
        <authorList>
            <person name="DiGuistini S."/>
            <person name="Wang Y."/>
            <person name="Liao N.Y."/>
            <person name="Taylor G."/>
            <person name="Tanguay P."/>
            <person name="Feau N."/>
            <person name="Henrissat B."/>
            <person name="Chan S.K."/>
            <person name="Hesse-Orce U."/>
            <person name="Alamouti S.M."/>
            <person name="Tsui C.K.M."/>
            <person name="Docking R.T."/>
            <person name="Levasseur A."/>
            <person name="Haridas S."/>
            <person name="Robertson G."/>
            <person name="Birol I."/>
            <person name="Holt R.A."/>
            <person name="Marra M.A."/>
            <person name="Hamelin R.C."/>
            <person name="Hirst M."/>
            <person name="Jones S.J.M."/>
            <person name="Bohlmann J."/>
            <person name="Breuil C."/>
        </authorList>
    </citation>
    <scope>NUCLEOTIDE SEQUENCE [LARGE SCALE GENOMIC DNA]</scope>
    <source>
        <strain evidence="7">kw1407 / UAMH 11150</strain>
    </source>
</reference>
<keyword evidence="3" id="KW-0274">FAD</keyword>
<dbReference type="HOGENOM" id="CLU_032067_2_0_1"/>
<dbReference type="InterPro" id="IPR020946">
    <property type="entry name" value="Flavin_mOase-like"/>
</dbReference>
<sequence>MADKDFDVIIVGAGLSGINAAYLLQTQVPGIRYTILEGRKELGGTWAFWKYPGARSDSASSVFCFTWHSWPHDTDFADASSIQAYAEDAVRTQGIDKHIRFNQRVDGMRWSTAEQLWMLDVNQTNDGNGNDTDAKIIPLQYRTRWIIHCSGYYSYEKAQKVDIPGLDSFGGTVSHPQFWTEADDKAVAGKRVVLIGSGATAVTMLPHLAASASHVTMLQRSPSYVMTLPRRNPMARLLHRWLPRRLAEVLDWYRHMLTEHVFVLFLLHFPGLGRRILRAMTRHQLPDDCPVDVHFNPRYTPFEQRLCMAPGGDFFRALNQPNCDIVTGVIDSVTADGIHLREKDQPDIKADVIITATGLHVQILGGDVPVVDGRSVNINERFIWRSCMVEGIPNAALIIGYVTGTWIPGADVRFRTALSVIKRMRSIGATSAVPTIDPAVREALPHIPVLPNSSGYLVNARDRLPMSSGKCPWVNGRDWFKDAWHNLTGNSKDGIVYTVPDDKKKV</sequence>
<dbReference type="AlphaFoldDB" id="F0XCV7"/>
<keyword evidence="5 6" id="KW-0503">Monooxygenase</keyword>
<dbReference type="InterPro" id="IPR051820">
    <property type="entry name" value="FAD-binding_MO"/>
</dbReference>
<evidence type="ECO:0000313" key="6">
    <source>
        <dbReference type="EMBL" id="EFX04714.1"/>
    </source>
</evidence>
<name>F0XCV7_GROCL</name>
<dbReference type="Pfam" id="PF00743">
    <property type="entry name" value="FMO-like"/>
    <property type="match status" value="1"/>
</dbReference>
<dbReference type="eggNOG" id="KOG1399">
    <property type="taxonomic scope" value="Eukaryota"/>
</dbReference>
<protein>
    <submittedName>
        <fullName evidence="6">Flavin-binding monooxygenase</fullName>
    </submittedName>
</protein>
<accession>F0XCV7</accession>
<dbReference type="OrthoDB" id="66881at2759"/>
<dbReference type="GO" id="GO:0050661">
    <property type="term" value="F:NADP binding"/>
    <property type="evidence" value="ECO:0007669"/>
    <property type="project" value="InterPro"/>
</dbReference>